<feature type="binding site" evidence="7">
    <location>
        <position position="69"/>
    </location>
    <ligand>
        <name>GTP</name>
        <dbReference type="ChEBI" id="CHEBI:37565"/>
    </ligand>
</feature>
<comment type="similarity">
    <text evidence="1 9">Belongs to the small GTPase superfamily. Arf family.</text>
</comment>
<feature type="binding site" evidence="8">
    <location>
        <position position="47"/>
    </location>
    <ligand>
        <name>Mg(2+)</name>
        <dbReference type="ChEBI" id="CHEBI:18420"/>
    </ligand>
</feature>
<evidence type="ECO:0000256" key="3">
    <source>
        <dbReference type="ARBA" id="ARBA00022741"/>
    </source>
</evidence>
<dbReference type="GO" id="GO:0005525">
    <property type="term" value="F:GTP binding"/>
    <property type="evidence" value="ECO:0007669"/>
    <property type="project" value="UniProtKB-KW"/>
</dbReference>
<keyword evidence="5" id="KW-0449">Lipoprotein</keyword>
<evidence type="ECO:0000256" key="2">
    <source>
        <dbReference type="ARBA" id="ARBA00022707"/>
    </source>
</evidence>
<keyword evidence="4 7" id="KW-0342">GTP-binding</keyword>
<dbReference type="AlphaFoldDB" id="A0A7S0C007"/>
<sequence length="188" mass="21286">MGLLSILKKVKSKEKEMRILILGLDNAGKTTILRKFCGESIDKIEPTLGFNIKTLFHLGYILNVWDVGGQRTIRSYWRNYFEKTDGLVWVIDSTDRTRLETVCKEELMALIQQEKLAGSSLLIFANKKDLSSALSADEIAQSLGLYSDDRYSKRHWTIVSCSAVTGVGLELGMDWIVNDISNRIFMLS</sequence>
<feature type="binding site" evidence="8">
    <location>
        <position position="30"/>
    </location>
    <ligand>
        <name>Mg(2+)</name>
        <dbReference type="ChEBI" id="CHEBI:18420"/>
    </ligand>
</feature>
<gene>
    <name evidence="10" type="ORF">PINE0816_LOCUS4599</name>
</gene>
<evidence type="ECO:0000256" key="7">
    <source>
        <dbReference type="PIRSR" id="PIRSR606689-1"/>
    </source>
</evidence>
<dbReference type="CDD" id="cd04154">
    <property type="entry name" value="Arl2"/>
    <property type="match status" value="1"/>
</dbReference>
<accession>A0A7S0C007</accession>
<evidence type="ECO:0000256" key="8">
    <source>
        <dbReference type="PIRSR" id="PIRSR606689-2"/>
    </source>
</evidence>
<evidence type="ECO:0000256" key="5">
    <source>
        <dbReference type="ARBA" id="ARBA00023288"/>
    </source>
</evidence>
<dbReference type="InterPro" id="IPR006689">
    <property type="entry name" value="Small_GTPase_ARF/SAR"/>
</dbReference>
<evidence type="ECO:0000256" key="9">
    <source>
        <dbReference type="RuleBase" id="RU003925"/>
    </source>
</evidence>
<dbReference type="SMART" id="SM00177">
    <property type="entry name" value="ARF"/>
    <property type="match status" value="1"/>
</dbReference>
<dbReference type="SUPFAM" id="SSF52540">
    <property type="entry name" value="P-loop containing nucleoside triphosphate hydrolases"/>
    <property type="match status" value="1"/>
</dbReference>
<organism evidence="10">
    <name type="scientific">Proboscia inermis</name>
    <dbReference type="NCBI Taxonomy" id="420281"/>
    <lineage>
        <taxon>Eukaryota</taxon>
        <taxon>Sar</taxon>
        <taxon>Stramenopiles</taxon>
        <taxon>Ochrophyta</taxon>
        <taxon>Bacillariophyta</taxon>
        <taxon>Coscinodiscophyceae</taxon>
        <taxon>Rhizosoleniophycidae</taxon>
        <taxon>Rhizosoleniales</taxon>
        <taxon>Rhizosoleniaceae</taxon>
        <taxon>Proboscia</taxon>
    </lineage>
</organism>
<evidence type="ECO:0000256" key="1">
    <source>
        <dbReference type="ARBA" id="ARBA00010290"/>
    </source>
</evidence>
<keyword evidence="3 7" id="KW-0547">Nucleotide-binding</keyword>
<dbReference type="Pfam" id="PF00025">
    <property type="entry name" value="Arf"/>
    <property type="match status" value="1"/>
</dbReference>
<dbReference type="PROSITE" id="PS51417">
    <property type="entry name" value="ARF"/>
    <property type="match status" value="1"/>
</dbReference>
<keyword evidence="2" id="KW-0519">Myristate</keyword>
<keyword evidence="8" id="KW-0460">Magnesium</keyword>
<dbReference type="GO" id="GO:0003924">
    <property type="term" value="F:GTPase activity"/>
    <property type="evidence" value="ECO:0007669"/>
    <property type="project" value="InterPro"/>
</dbReference>
<feature type="binding site" evidence="7">
    <location>
        <begin position="23"/>
        <end position="30"/>
    </location>
    <ligand>
        <name>GTP</name>
        <dbReference type="ChEBI" id="CHEBI:37565"/>
    </ligand>
</feature>
<name>A0A7S0C007_9STRA</name>
<dbReference type="EMBL" id="HBEL01009624">
    <property type="protein sequence ID" value="CAD8408479.1"/>
    <property type="molecule type" value="Transcribed_RNA"/>
</dbReference>
<dbReference type="GO" id="GO:0046872">
    <property type="term" value="F:metal ion binding"/>
    <property type="evidence" value="ECO:0007669"/>
    <property type="project" value="UniProtKB-KW"/>
</dbReference>
<dbReference type="InterPro" id="IPR044612">
    <property type="entry name" value="ARL2/3"/>
</dbReference>
<proteinExistence type="inferred from homology"/>
<dbReference type="InterPro" id="IPR005225">
    <property type="entry name" value="Small_GTP-bd"/>
</dbReference>
<dbReference type="NCBIfam" id="TIGR00231">
    <property type="entry name" value="small_GTP"/>
    <property type="match status" value="1"/>
</dbReference>
<evidence type="ECO:0000256" key="4">
    <source>
        <dbReference type="ARBA" id="ARBA00023134"/>
    </source>
</evidence>
<dbReference type="InterPro" id="IPR045873">
    <property type="entry name" value="Arl2"/>
</dbReference>
<dbReference type="PRINTS" id="PR00328">
    <property type="entry name" value="SAR1GTPBP"/>
</dbReference>
<dbReference type="InterPro" id="IPR027417">
    <property type="entry name" value="P-loop_NTPase"/>
</dbReference>
<dbReference type="Gene3D" id="3.40.50.300">
    <property type="entry name" value="P-loop containing nucleotide triphosphate hydrolases"/>
    <property type="match status" value="1"/>
</dbReference>
<dbReference type="FunFam" id="3.40.50.300:FF:000393">
    <property type="entry name" value="ADP-ribosylation factor-like 2, arl2"/>
    <property type="match status" value="1"/>
</dbReference>
<protein>
    <recommendedName>
        <fullName evidence="6">ADP-ribosylation factor-like protein 2</fullName>
    </recommendedName>
</protein>
<feature type="binding site" evidence="7">
    <location>
        <begin position="126"/>
        <end position="129"/>
    </location>
    <ligand>
        <name>GTP</name>
        <dbReference type="ChEBI" id="CHEBI:37565"/>
    </ligand>
</feature>
<dbReference type="SMART" id="SM00175">
    <property type="entry name" value="RAB"/>
    <property type="match status" value="1"/>
</dbReference>
<evidence type="ECO:0000313" key="10">
    <source>
        <dbReference type="EMBL" id="CAD8408479.1"/>
    </source>
</evidence>
<reference evidence="10" key="1">
    <citation type="submission" date="2021-01" db="EMBL/GenBank/DDBJ databases">
        <authorList>
            <person name="Corre E."/>
            <person name="Pelletier E."/>
            <person name="Niang G."/>
            <person name="Scheremetjew M."/>
            <person name="Finn R."/>
            <person name="Kale V."/>
            <person name="Holt S."/>
            <person name="Cochrane G."/>
            <person name="Meng A."/>
            <person name="Brown T."/>
            <person name="Cohen L."/>
        </authorList>
    </citation>
    <scope>NUCLEOTIDE SEQUENCE</scope>
    <source>
        <strain evidence="10">CCAP1064/1</strain>
    </source>
</reference>
<evidence type="ECO:0000256" key="6">
    <source>
        <dbReference type="ARBA" id="ARBA00026198"/>
    </source>
</evidence>
<keyword evidence="8" id="KW-0479">Metal-binding</keyword>
<dbReference type="SMART" id="SM00178">
    <property type="entry name" value="SAR"/>
    <property type="match status" value="1"/>
</dbReference>
<dbReference type="PANTHER" id="PTHR45697">
    <property type="entry name" value="ADP-RIBOSYLATION FACTOR-LIKE PROTEIN 2-RELATED"/>
    <property type="match status" value="1"/>
</dbReference>